<comment type="caution">
    <text evidence="2">The sequence shown here is derived from an EMBL/GenBank/DDBJ whole genome shotgun (WGS) entry which is preliminary data.</text>
</comment>
<reference evidence="2 3" key="1">
    <citation type="journal article" date="2021" name="Commun. Biol.">
        <title>The genome of Shorea leprosula (Dipterocarpaceae) highlights the ecological relevance of drought in aseasonal tropical rainforests.</title>
        <authorList>
            <person name="Ng K.K.S."/>
            <person name="Kobayashi M.J."/>
            <person name="Fawcett J.A."/>
            <person name="Hatakeyama M."/>
            <person name="Paape T."/>
            <person name="Ng C.H."/>
            <person name="Ang C.C."/>
            <person name="Tnah L.H."/>
            <person name="Lee C.T."/>
            <person name="Nishiyama T."/>
            <person name="Sese J."/>
            <person name="O'Brien M.J."/>
            <person name="Copetti D."/>
            <person name="Mohd Noor M.I."/>
            <person name="Ong R.C."/>
            <person name="Putra M."/>
            <person name="Sireger I.Z."/>
            <person name="Indrioko S."/>
            <person name="Kosugi Y."/>
            <person name="Izuno A."/>
            <person name="Isagi Y."/>
            <person name="Lee S.L."/>
            <person name="Shimizu K.K."/>
        </authorList>
    </citation>
    <scope>NUCLEOTIDE SEQUENCE [LARGE SCALE GENOMIC DNA]</scope>
    <source>
        <strain evidence="2">214</strain>
    </source>
</reference>
<feature type="compositionally biased region" description="Polar residues" evidence="1">
    <location>
        <begin position="92"/>
        <end position="103"/>
    </location>
</feature>
<evidence type="ECO:0000313" key="2">
    <source>
        <dbReference type="EMBL" id="GKU85446.1"/>
    </source>
</evidence>
<proteinExistence type="predicted"/>
<feature type="region of interest" description="Disordered" evidence="1">
    <location>
        <begin position="1"/>
        <end position="20"/>
    </location>
</feature>
<keyword evidence="3" id="KW-1185">Reference proteome</keyword>
<evidence type="ECO:0000256" key="1">
    <source>
        <dbReference type="SAM" id="MobiDB-lite"/>
    </source>
</evidence>
<feature type="region of interest" description="Disordered" evidence="1">
    <location>
        <begin position="75"/>
        <end position="124"/>
    </location>
</feature>
<accession>A0AAV5HIT3</accession>
<protein>
    <submittedName>
        <fullName evidence="2">Uncharacterized protein</fullName>
    </submittedName>
</protein>
<feature type="compositionally biased region" description="Basic and acidic residues" evidence="1">
    <location>
        <begin position="104"/>
        <end position="113"/>
    </location>
</feature>
<dbReference type="EMBL" id="BPVZ01000001">
    <property type="protein sequence ID" value="GKU85446.1"/>
    <property type="molecule type" value="Genomic_DNA"/>
</dbReference>
<name>A0AAV5HIT3_9ROSI</name>
<organism evidence="2 3">
    <name type="scientific">Rubroshorea leprosula</name>
    <dbReference type="NCBI Taxonomy" id="152421"/>
    <lineage>
        <taxon>Eukaryota</taxon>
        <taxon>Viridiplantae</taxon>
        <taxon>Streptophyta</taxon>
        <taxon>Embryophyta</taxon>
        <taxon>Tracheophyta</taxon>
        <taxon>Spermatophyta</taxon>
        <taxon>Magnoliopsida</taxon>
        <taxon>eudicotyledons</taxon>
        <taxon>Gunneridae</taxon>
        <taxon>Pentapetalae</taxon>
        <taxon>rosids</taxon>
        <taxon>malvids</taxon>
        <taxon>Malvales</taxon>
        <taxon>Dipterocarpaceae</taxon>
        <taxon>Rubroshorea</taxon>
    </lineage>
</organism>
<dbReference type="Proteomes" id="UP001054252">
    <property type="component" value="Unassembled WGS sequence"/>
</dbReference>
<sequence>MNGSIFTPPRTGDRKGKQAATASRMLSKAITAVYTIGSLVIICPPDMSSVIPLFGLAEAATAAAATARSVLQEVNQGASTPPLNSFRVPKLKSTQGGSNVQTDRSLDVLESVRRHQSFNSDDEI</sequence>
<evidence type="ECO:0000313" key="3">
    <source>
        <dbReference type="Proteomes" id="UP001054252"/>
    </source>
</evidence>
<gene>
    <name evidence="2" type="ORF">SLEP1_g124</name>
</gene>
<dbReference type="AlphaFoldDB" id="A0AAV5HIT3"/>